<reference evidence="9 10" key="1">
    <citation type="submission" date="2019-03" db="EMBL/GenBank/DDBJ databases">
        <title>Genomic Encyclopedia of Type Strains, Phase IV (KMG-IV): sequencing the most valuable type-strain genomes for metagenomic binning, comparative biology and taxonomic classification.</title>
        <authorList>
            <person name="Goeker M."/>
        </authorList>
    </citation>
    <scope>NUCLEOTIDE SEQUENCE [LARGE SCALE GENOMIC DNA]</scope>
    <source>
        <strain evidence="9 10">DSM 1709</strain>
    </source>
</reference>
<evidence type="ECO:0000259" key="8">
    <source>
        <dbReference type="PROSITE" id="PS52029"/>
    </source>
</evidence>
<dbReference type="Pfam" id="PF03734">
    <property type="entry name" value="YkuD"/>
    <property type="match status" value="1"/>
</dbReference>
<evidence type="ECO:0000256" key="4">
    <source>
        <dbReference type="ARBA" id="ARBA00022960"/>
    </source>
</evidence>
<feature type="active site" description="Nucleophile" evidence="7">
    <location>
        <position position="444"/>
    </location>
</feature>
<dbReference type="GO" id="GO:0071555">
    <property type="term" value="P:cell wall organization"/>
    <property type="evidence" value="ECO:0007669"/>
    <property type="project" value="UniProtKB-UniRule"/>
</dbReference>
<dbReference type="GO" id="GO:0008360">
    <property type="term" value="P:regulation of cell shape"/>
    <property type="evidence" value="ECO:0007669"/>
    <property type="project" value="UniProtKB-UniRule"/>
</dbReference>
<dbReference type="CDD" id="cd16913">
    <property type="entry name" value="YkuD_like"/>
    <property type="match status" value="1"/>
</dbReference>
<feature type="domain" description="L,D-TPase catalytic" evidence="8">
    <location>
        <begin position="289"/>
        <end position="490"/>
    </location>
</feature>
<organism evidence="9 10">
    <name type="scientific">Rubrivivax gelatinosus</name>
    <name type="common">Rhodocyclus gelatinosus</name>
    <name type="synonym">Rhodopseudomonas gelatinosa</name>
    <dbReference type="NCBI Taxonomy" id="28068"/>
    <lineage>
        <taxon>Bacteria</taxon>
        <taxon>Pseudomonadati</taxon>
        <taxon>Pseudomonadota</taxon>
        <taxon>Betaproteobacteria</taxon>
        <taxon>Burkholderiales</taxon>
        <taxon>Sphaerotilaceae</taxon>
        <taxon>Rubrivivax</taxon>
    </lineage>
</organism>
<keyword evidence="3" id="KW-0808">Transferase</keyword>
<comment type="similarity">
    <text evidence="2">Belongs to the YkuD family.</text>
</comment>
<evidence type="ECO:0000313" key="10">
    <source>
        <dbReference type="Proteomes" id="UP000295106"/>
    </source>
</evidence>
<keyword evidence="4 7" id="KW-0133">Cell shape</keyword>
<evidence type="ECO:0000256" key="2">
    <source>
        <dbReference type="ARBA" id="ARBA00005992"/>
    </source>
</evidence>
<evidence type="ECO:0000256" key="5">
    <source>
        <dbReference type="ARBA" id="ARBA00022984"/>
    </source>
</evidence>
<dbReference type="SUPFAM" id="SSF141523">
    <property type="entry name" value="L,D-transpeptidase catalytic domain-like"/>
    <property type="match status" value="1"/>
</dbReference>
<evidence type="ECO:0000313" key="9">
    <source>
        <dbReference type="EMBL" id="TCO99784.1"/>
    </source>
</evidence>
<evidence type="ECO:0000256" key="6">
    <source>
        <dbReference type="ARBA" id="ARBA00023316"/>
    </source>
</evidence>
<proteinExistence type="inferred from homology"/>
<feature type="active site" description="Proton donor/acceptor" evidence="7">
    <location>
        <position position="425"/>
    </location>
</feature>
<evidence type="ECO:0000256" key="1">
    <source>
        <dbReference type="ARBA" id="ARBA00004752"/>
    </source>
</evidence>
<dbReference type="Proteomes" id="UP000295106">
    <property type="component" value="Unassembled WGS sequence"/>
</dbReference>
<dbReference type="InterPro" id="IPR038063">
    <property type="entry name" value="Transpep_catalytic_dom"/>
</dbReference>
<dbReference type="UniPathway" id="UPA00219"/>
<dbReference type="InterPro" id="IPR052905">
    <property type="entry name" value="LD-transpeptidase_YkuD-like"/>
</dbReference>
<dbReference type="AlphaFoldDB" id="A0A4R2M4P5"/>
<dbReference type="EMBL" id="SLXD01000014">
    <property type="protein sequence ID" value="TCO99784.1"/>
    <property type="molecule type" value="Genomic_DNA"/>
</dbReference>
<dbReference type="InterPro" id="IPR005490">
    <property type="entry name" value="LD_TPept_cat_dom"/>
</dbReference>
<dbReference type="PROSITE" id="PS52029">
    <property type="entry name" value="LD_TPASE"/>
    <property type="match status" value="1"/>
</dbReference>
<keyword evidence="5 7" id="KW-0573">Peptidoglycan synthesis</keyword>
<evidence type="ECO:0000256" key="3">
    <source>
        <dbReference type="ARBA" id="ARBA00022679"/>
    </source>
</evidence>
<dbReference type="InterPro" id="IPR045380">
    <property type="entry name" value="LD_TPept_scaffold_dom"/>
</dbReference>
<protein>
    <submittedName>
        <fullName evidence="9">Murein L,D-transpeptidase YcbB/YkuD</fullName>
    </submittedName>
</protein>
<accession>A0A4R2M4P5</accession>
<dbReference type="GO" id="GO:0016740">
    <property type="term" value="F:transferase activity"/>
    <property type="evidence" value="ECO:0007669"/>
    <property type="project" value="UniProtKB-KW"/>
</dbReference>
<dbReference type="Pfam" id="PF20142">
    <property type="entry name" value="Scaffold"/>
    <property type="match status" value="1"/>
</dbReference>
<evidence type="ECO:0000256" key="7">
    <source>
        <dbReference type="PROSITE-ProRule" id="PRU01373"/>
    </source>
</evidence>
<keyword evidence="6 7" id="KW-0961">Cell wall biogenesis/degradation</keyword>
<sequence length="531" mass="58343">MATLARLRVEADNGRMRPAPFPRRIAALALVFATAAAQASPWFDAGARPGPRAHEAVALLAAAPEHGLVAEDYRVAALAQALDAAAHTPSREAAMRLEAELDAAMRRYLADLHQGRLDPRTLYRSLTLPERPPFDARAALDAGLAAGSLALAVRRAEPLLPQYAELRQALARYRTLEHDPAWAAPLPPLPQAGRTRKLEPGAAWPGLPALAARLVALGDLPAGTRAGPVYAEPLLGGVRRFQQRHGVSADGVIGAATFSRLEVKPAARAAQLVLALERLRWTPLLESRRMVVVNIPEFVLRAYEVQDGRIDIAQRMRVVVGQALDKRTPLIDAELRAVEFSPYWNVPPSIVRSETLPKLRRDPGYLTREGFEFVAADGSVHGEVSAEALDALATGRWRIRQRPGPRNALGDIKFVFPNAEQIYLHHTPSTGLFARDRRDFSHGCVRVEDPLALAMFVLRDMPDWPEARIREAMDAGESRTLRLTTPVRVLIAYGTALVKDGQVFFFDDIYRQDPRLQAALRERAAPAARAD</sequence>
<dbReference type="GO" id="GO:0009252">
    <property type="term" value="P:peptidoglycan biosynthetic process"/>
    <property type="evidence" value="ECO:0007669"/>
    <property type="project" value="UniProtKB-UniPathway"/>
</dbReference>
<dbReference type="PANTHER" id="PTHR41533">
    <property type="entry name" value="L,D-TRANSPEPTIDASE HI_1667-RELATED"/>
    <property type="match status" value="1"/>
</dbReference>
<dbReference type="GO" id="GO:0004180">
    <property type="term" value="F:carboxypeptidase activity"/>
    <property type="evidence" value="ECO:0007669"/>
    <property type="project" value="UniProtKB-ARBA"/>
</dbReference>
<dbReference type="Gene3D" id="1.10.101.10">
    <property type="entry name" value="PGBD-like superfamily/PGBD"/>
    <property type="match status" value="1"/>
</dbReference>
<comment type="caution">
    <text evidence="9">The sequence shown here is derived from an EMBL/GenBank/DDBJ whole genome shotgun (WGS) entry which is preliminary data.</text>
</comment>
<dbReference type="InterPro" id="IPR036366">
    <property type="entry name" value="PGBDSf"/>
</dbReference>
<dbReference type="PANTHER" id="PTHR41533:SF2">
    <property type="entry name" value="BLR7131 PROTEIN"/>
    <property type="match status" value="1"/>
</dbReference>
<name>A0A4R2M4P5_RUBGE</name>
<dbReference type="Gene3D" id="2.40.440.10">
    <property type="entry name" value="L,D-transpeptidase catalytic domain-like"/>
    <property type="match status" value="1"/>
</dbReference>
<dbReference type="SUPFAM" id="SSF47090">
    <property type="entry name" value="PGBD-like"/>
    <property type="match status" value="1"/>
</dbReference>
<dbReference type="InterPro" id="IPR036365">
    <property type="entry name" value="PGBD-like_sf"/>
</dbReference>
<gene>
    <name evidence="9" type="ORF">EV684_11481</name>
</gene>
<comment type="pathway">
    <text evidence="1 7">Cell wall biogenesis; peptidoglycan biosynthesis.</text>
</comment>